<dbReference type="GO" id="GO:0016747">
    <property type="term" value="F:acyltransferase activity, transferring groups other than amino-acyl groups"/>
    <property type="evidence" value="ECO:0007669"/>
    <property type="project" value="InterPro"/>
</dbReference>
<keyword evidence="3" id="KW-1185">Reference proteome</keyword>
<accession>A0A563D8Q7</accession>
<sequence length="176" mass="21023">MRLQKLNMDDKREITFIENLYEESFPKNERRPKERMLNVYKDEPKFQILLAWSENNPVGFFNYWDLGTFIFVEHFAVCSKHRNKGYGSKILNSIKSKVSKPIILEVELPIEEMAKRRIIFYEREGFTLWDKVNYNQPSYYNDGKSYPMKLMALGKLSENSDSQNIINLIHTIPYKH</sequence>
<evidence type="ECO:0000259" key="1">
    <source>
        <dbReference type="PROSITE" id="PS51186"/>
    </source>
</evidence>
<dbReference type="CDD" id="cd04301">
    <property type="entry name" value="NAT_SF"/>
    <property type="match status" value="1"/>
</dbReference>
<name>A0A563D8Q7_9FLAO</name>
<gene>
    <name evidence="2" type="ORF">ETU09_08830</name>
</gene>
<dbReference type="RefSeq" id="WP_146263076.1">
    <property type="nucleotide sequence ID" value="NZ_SELG01000041.1"/>
</dbReference>
<dbReference type="InterPro" id="IPR016181">
    <property type="entry name" value="Acyl_CoA_acyltransferase"/>
</dbReference>
<dbReference type="PROSITE" id="PS51186">
    <property type="entry name" value="GNAT"/>
    <property type="match status" value="1"/>
</dbReference>
<proteinExistence type="predicted"/>
<dbReference type="OrthoDB" id="9127144at2"/>
<dbReference type="AlphaFoldDB" id="A0A563D8Q7"/>
<protein>
    <submittedName>
        <fullName evidence="2">GNAT family N-acetyltransferase</fullName>
    </submittedName>
</protein>
<keyword evidence="2" id="KW-0808">Transferase</keyword>
<dbReference type="SUPFAM" id="SSF55729">
    <property type="entry name" value="Acyl-CoA N-acyltransferases (Nat)"/>
    <property type="match status" value="1"/>
</dbReference>
<evidence type="ECO:0000313" key="2">
    <source>
        <dbReference type="EMBL" id="TWP26658.1"/>
    </source>
</evidence>
<feature type="domain" description="N-acetyltransferase" evidence="1">
    <location>
        <begin position="1"/>
        <end position="153"/>
    </location>
</feature>
<comment type="caution">
    <text evidence="2">The sequence shown here is derived from an EMBL/GenBank/DDBJ whole genome shotgun (WGS) entry which is preliminary data.</text>
</comment>
<organism evidence="2 3">
    <name type="scientific">Apibacter muscae</name>
    <dbReference type="NCBI Taxonomy" id="2509004"/>
    <lineage>
        <taxon>Bacteria</taxon>
        <taxon>Pseudomonadati</taxon>
        <taxon>Bacteroidota</taxon>
        <taxon>Flavobacteriia</taxon>
        <taxon>Flavobacteriales</taxon>
        <taxon>Weeksellaceae</taxon>
        <taxon>Apibacter</taxon>
    </lineage>
</organism>
<reference evidence="2 3" key="1">
    <citation type="submission" date="2019-02" db="EMBL/GenBank/DDBJ databases">
        <title>Apibacter muscae sp. nov.: a novel member of the house fly microbiota.</title>
        <authorList>
            <person name="Park R."/>
        </authorList>
    </citation>
    <scope>NUCLEOTIDE SEQUENCE [LARGE SCALE GENOMIC DNA]</scope>
    <source>
        <strain evidence="2 3">AL1</strain>
    </source>
</reference>
<dbReference type="Gene3D" id="3.40.630.30">
    <property type="match status" value="1"/>
</dbReference>
<dbReference type="InterPro" id="IPR000182">
    <property type="entry name" value="GNAT_dom"/>
</dbReference>
<evidence type="ECO:0000313" key="3">
    <source>
        <dbReference type="Proteomes" id="UP000319499"/>
    </source>
</evidence>
<dbReference type="Proteomes" id="UP000319499">
    <property type="component" value="Unassembled WGS sequence"/>
</dbReference>
<dbReference type="EMBL" id="SELH01000025">
    <property type="protein sequence ID" value="TWP26658.1"/>
    <property type="molecule type" value="Genomic_DNA"/>
</dbReference>
<dbReference type="Pfam" id="PF13508">
    <property type="entry name" value="Acetyltransf_7"/>
    <property type="match status" value="1"/>
</dbReference>